<keyword evidence="3" id="KW-1185">Reference proteome</keyword>
<dbReference type="EMBL" id="JBAMYC010000013">
    <property type="protein sequence ID" value="MEI1250676.1"/>
    <property type="molecule type" value="Genomic_DNA"/>
</dbReference>
<evidence type="ECO:0000256" key="1">
    <source>
        <dbReference type="SAM" id="MobiDB-lite"/>
    </source>
</evidence>
<feature type="region of interest" description="Disordered" evidence="1">
    <location>
        <begin position="1"/>
        <end position="35"/>
    </location>
</feature>
<dbReference type="RefSeq" id="WP_335914423.1">
    <property type="nucleotide sequence ID" value="NZ_JBAMYB010000013.1"/>
</dbReference>
<comment type="caution">
    <text evidence="2">The sequence shown here is derived from an EMBL/GenBank/DDBJ whole genome shotgun (WGS) entry which is preliminary data.</text>
</comment>
<gene>
    <name evidence="2" type="ORF">V8Q02_22120</name>
</gene>
<reference evidence="2 3" key="1">
    <citation type="submission" date="2024-01" db="EMBL/GenBank/DDBJ databases">
        <title>Draft genome sequences of three bacterial strains isolated from Acacia saligna represent a potential new species within the genus Rhizobium.</title>
        <authorList>
            <person name="Tambong J.T."/>
            <person name="Mnasri B."/>
        </authorList>
    </citation>
    <scope>NUCLEOTIDE SEQUENCE [LARGE SCALE GENOMIC DNA]</scope>
    <source>
        <strain evidence="2 3">1AS12I</strain>
    </source>
</reference>
<name>A0ABU8CPA7_9HYPH</name>
<evidence type="ECO:0000313" key="3">
    <source>
        <dbReference type="Proteomes" id="UP001531129"/>
    </source>
</evidence>
<sequence>MKKRNAVRCPGHPSKDRSRHGESLLRVNAKSRSDPSTKLAQASVNECRHLPGMFNAHIENDGITCPYAQALLRHALYQAIEMRSWSNLQCRWRVFVLILQVERDLVDFEALVREDSSIYAGRVVGNVSMPRRRGVDHHIAFACENDVKRLRDFREAIEDHAGSQKFGNFLCDIHGVKLEFAAVLIPTFRFQVLSDNQS</sequence>
<organism evidence="2 3">
    <name type="scientific">Rhizobium aouanii</name>
    <dbReference type="NCBI Taxonomy" id="3118145"/>
    <lineage>
        <taxon>Bacteria</taxon>
        <taxon>Pseudomonadati</taxon>
        <taxon>Pseudomonadota</taxon>
        <taxon>Alphaproteobacteria</taxon>
        <taxon>Hyphomicrobiales</taxon>
        <taxon>Rhizobiaceae</taxon>
        <taxon>Rhizobium/Agrobacterium group</taxon>
        <taxon>Rhizobium</taxon>
    </lineage>
</organism>
<accession>A0ABU8CPA7</accession>
<protein>
    <submittedName>
        <fullName evidence="2">Uncharacterized protein</fullName>
    </submittedName>
</protein>
<proteinExistence type="predicted"/>
<evidence type="ECO:0000313" key="2">
    <source>
        <dbReference type="EMBL" id="MEI1250676.1"/>
    </source>
</evidence>
<feature type="compositionally biased region" description="Basic and acidic residues" evidence="1">
    <location>
        <begin position="13"/>
        <end position="23"/>
    </location>
</feature>
<dbReference type="Proteomes" id="UP001531129">
    <property type="component" value="Unassembled WGS sequence"/>
</dbReference>